<accession>N6T1H5</accession>
<evidence type="ECO:0000313" key="4">
    <source>
        <dbReference type="Proteomes" id="UP000030742"/>
    </source>
</evidence>
<keyword evidence="1" id="KW-1133">Transmembrane helix</keyword>
<feature type="transmembrane region" description="Helical" evidence="1">
    <location>
        <begin position="57"/>
        <end position="78"/>
    </location>
</feature>
<sequence>MTHNQAPLEFAREHVNWDLDDWKKDLFTDVVRKTRRKIQPGMYGSLTGFPWWLNNVLWWYFFGGPVLYTFLLCVHKVVKHPENSWDKFETFIEI</sequence>
<organism evidence="2">
    <name type="scientific">Dendroctonus ponderosae</name>
    <name type="common">Mountain pine beetle</name>
    <dbReference type="NCBI Taxonomy" id="77166"/>
    <lineage>
        <taxon>Eukaryota</taxon>
        <taxon>Metazoa</taxon>
        <taxon>Ecdysozoa</taxon>
        <taxon>Arthropoda</taxon>
        <taxon>Hexapoda</taxon>
        <taxon>Insecta</taxon>
        <taxon>Pterygota</taxon>
        <taxon>Neoptera</taxon>
        <taxon>Endopterygota</taxon>
        <taxon>Coleoptera</taxon>
        <taxon>Polyphaga</taxon>
        <taxon>Cucujiformia</taxon>
        <taxon>Curculionidae</taxon>
        <taxon>Scolytinae</taxon>
        <taxon>Dendroctonus</taxon>
    </lineage>
</organism>
<dbReference type="EMBL" id="KB741092">
    <property type="protein sequence ID" value="ENN73924.1"/>
    <property type="molecule type" value="Genomic_DNA"/>
</dbReference>
<keyword evidence="1" id="KW-0472">Membrane</keyword>
<feature type="non-terminal residue" evidence="2">
    <location>
        <position position="1"/>
    </location>
</feature>
<dbReference type="AlphaFoldDB" id="N6T1H5"/>
<proteinExistence type="predicted"/>
<dbReference type="Proteomes" id="UP000030742">
    <property type="component" value="Unassembled WGS sequence"/>
</dbReference>
<name>N6T1H5_DENPD</name>
<evidence type="ECO:0000313" key="2">
    <source>
        <dbReference type="EMBL" id="ENN73924.1"/>
    </source>
</evidence>
<evidence type="ECO:0000313" key="3">
    <source>
        <dbReference type="EMBL" id="ERL88315.1"/>
    </source>
</evidence>
<gene>
    <name evidence="3" type="ORF">D910_05702</name>
    <name evidence="2" type="ORF">YQE_09496</name>
</gene>
<keyword evidence="1" id="KW-0812">Transmembrane</keyword>
<protein>
    <submittedName>
        <fullName evidence="2">Uncharacterized protein</fullName>
    </submittedName>
</protein>
<dbReference type="EMBL" id="KB632050">
    <property type="protein sequence ID" value="ERL88315.1"/>
    <property type="molecule type" value="Genomic_DNA"/>
</dbReference>
<reference evidence="2 4" key="1">
    <citation type="journal article" date="2013" name="Genome Biol.">
        <title>Draft genome of the mountain pine beetle, Dendroctonus ponderosae Hopkins, a major forest pest.</title>
        <authorList>
            <person name="Keeling C.I."/>
            <person name="Yuen M.M."/>
            <person name="Liao N.Y."/>
            <person name="Docking T.R."/>
            <person name="Chan S.K."/>
            <person name="Taylor G.A."/>
            <person name="Palmquist D.L."/>
            <person name="Jackman S.D."/>
            <person name="Nguyen A."/>
            <person name="Li M."/>
            <person name="Henderson H."/>
            <person name="Janes J.K."/>
            <person name="Zhao Y."/>
            <person name="Pandoh P."/>
            <person name="Moore R."/>
            <person name="Sperling F.A."/>
            <person name="Huber D.P."/>
            <person name="Birol I."/>
            <person name="Jones S.J."/>
            <person name="Bohlmann J."/>
        </authorList>
    </citation>
    <scope>NUCLEOTIDE SEQUENCE</scope>
</reference>
<dbReference type="HOGENOM" id="CLU_2388478_0_0_1"/>
<evidence type="ECO:0000256" key="1">
    <source>
        <dbReference type="SAM" id="Phobius"/>
    </source>
</evidence>